<protein>
    <submittedName>
        <fullName evidence="8">RNA-directed DNA polymerase, eukaryota, reverse transcriptase zinc-binding domain protein</fullName>
    </submittedName>
</protein>
<keyword evidence="8" id="KW-0695">RNA-directed DNA polymerase</keyword>
<comment type="caution">
    <text evidence="8">The sequence shown here is derived from an EMBL/GenBank/DDBJ whole genome shotgun (WGS) entry which is preliminary data.</text>
</comment>
<evidence type="ECO:0000256" key="6">
    <source>
        <dbReference type="SAM" id="Coils"/>
    </source>
</evidence>
<dbReference type="Pfam" id="PF13966">
    <property type="entry name" value="zf-RVT"/>
    <property type="match status" value="1"/>
</dbReference>
<reference evidence="8" key="1">
    <citation type="journal article" date="2022" name="Int. J. Mol. Sci.">
        <title>Draft Genome of Tanacetum Coccineum: Genomic Comparison of Closely Related Tanacetum-Family Plants.</title>
        <authorList>
            <person name="Yamashiro T."/>
            <person name="Shiraishi A."/>
            <person name="Nakayama K."/>
            <person name="Satake H."/>
        </authorList>
    </citation>
    <scope>NUCLEOTIDE SEQUENCE</scope>
</reference>
<feature type="coiled-coil region" evidence="6">
    <location>
        <begin position="66"/>
        <end position="93"/>
    </location>
</feature>
<accession>A0ABQ5DMV7</accession>
<dbReference type="Gene3D" id="3.40.50.150">
    <property type="entry name" value="Vaccinia Virus protein VP39"/>
    <property type="match status" value="1"/>
</dbReference>
<evidence type="ECO:0000256" key="3">
    <source>
        <dbReference type="ARBA" id="ARBA00022691"/>
    </source>
</evidence>
<keyword evidence="8" id="KW-0548">Nucleotidyltransferase</keyword>
<evidence type="ECO:0000256" key="2">
    <source>
        <dbReference type="ARBA" id="ARBA00022679"/>
    </source>
</evidence>
<evidence type="ECO:0000259" key="7">
    <source>
        <dbReference type="PROSITE" id="PS50878"/>
    </source>
</evidence>
<feature type="domain" description="Reverse transcriptase" evidence="7">
    <location>
        <begin position="104"/>
        <end position="350"/>
    </location>
</feature>
<dbReference type="CDD" id="cd01650">
    <property type="entry name" value="RT_nLTR_like"/>
    <property type="match status" value="1"/>
</dbReference>
<keyword evidence="2" id="KW-0808">Transferase</keyword>
<keyword evidence="9" id="KW-1185">Reference proteome</keyword>
<dbReference type="InterPro" id="IPR002935">
    <property type="entry name" value="SAM_O-MeTrfase"/>
</dbReference>
<dbReference type="InterPro" id="IPR029063">
    <property type="entry name" value="SAM-dependent_MTases_sf"/>
</dbReference>
<evidence type="ECO:0000256" key="1">
    <source>
        <dbReference type="ARBA" id="ARBA00022603"/>
    </source>
</evidence>
<name>A0ABQ5DMV7_9ASTR</name>
<dbReference type="InterPro" id="IPR026960">
    <property type="entry name" value="RVT-Znf"/>
</dbReference>
<dbReference type="InterPro" id="IPR043502">
    <property type="entry name" value="DNA/RNA_pol_sf"/>
</dbReference>
<dbReference type="Pfam" id="PF00078">
    <property type="entry name" value="RVT_1"/>
    <property type="match status" value="1"/>
</dbReference>
<evidence type="ECO:0000313" key="8">
    <source>
        <dbReference type="EMBL" id="GJT40520.1"/>
    </source>
</evidence>
<sequence>MRESHYDYGPVPFRFFHYWFDMEGFNKLVKDSWKEAPVADTNALIKTMKKLKYLKEKTCVWNKINKEGFRNNMRNLKADLAELDLVIDKGEEAAQKAKIKWAIEEDEKSKYYHGGNSSFIALIPKTPGANMVKDFRPISLSGSLHKIIAKILANRLMVILGNLVNEVQLDFVVDRQILDGPFILNGIFQWCKSKKKQSLVFKVDFEKAYDSVRWDYLDDIMRKFGFGDKCRVWIQIFLCSSRGSVIVNGSPTEEFQFYKGLKQGDPLSPFLFILVLESLHVSFQRVWNESNINTIVHVLDCFHRASGLRINMSKSKLLGISVDSNKVDQAARKIGCVTLKTPFTYLGSKVGGLMSQIQSWNETMEVELVGKKPIWVKCKNVLASKDKGSLGVSSLFTLNRALMFKWVWRSFTQSSSLWVRVIKAIHRGDGKIGNRANTLFWEDAWRGGTAFKSLYPRLYALELSKNIDGASKMTHCNLGYSFHRDPRRDVDQAQFNLVLEKMEGTLLAVMRDRWVDSKMRWIKAMPVKVNFHAWKVKLDYLPTRIHISRRGIDIESILCLMCGEAAESCELYVSGNGFTEKLASYLMNPFVTHSKVVEEHVAVSGDEEQFLNILLKLINAKNTMEIGVCMEYLLLSTALAFPEDGKALDINRENYEIKAGVVQKIDFREGMIFLF</sequence>
<dbReference type="Pfam" id="PF01596">
    <property type="entry name" value="Methyltransf_3"/>
    <property type="match status" value="1"/>
</dbReference>
<proteinExistence type="inferred from homology"/>
<dbReference type="Proteomes" id="UP001151760">
    <property type="component" value="Unassembled WGS sequence"/>
</dbReference>
<dbReference type="InterPro" id="IPR000477">
    <property type="entry name" value="RT_dom"/>
</dbReference>
<keyword evidence="4" id="KW-0438">Lignin biosynthesis</keyword>
<evidence type="ECO:0000256" key="5">
    <source>
        <dbReference type="ARBA" id="ARBA00023453"/>
    </source>
</evidence>
<keyword evidence="3" id="KW-0949">S-adenosyl-L-methionine</keyword>
<gene>
    <name evidence="8" type="ORF">Tco_0940385</name>
</gene>
<dbReference type="PROSITE" id="PS50878">
    <property type="entry name" value="RT_POL"/>
    <property type="match status" value="1"/>
</dbReference>
<evidence type="ECO:0000313" key="9">
    <source>
        <dbReference type="Proteomes" id="UP001151760"/>
    </source>
</evidence>
<keyword evidence="6" id="KW-0175">Coiled coil</keyword>
<dbReference type="PANTHER" id="PTHR31635:SF196">
    <property type="entry name" value="REVERSE TRANSCRIPTASE DOMAIN-CONTAINING PROTEIN-RELATED"/>
    <property type="match status" value="1"/>
</dbReference>
<dbReference type="PANTHER" id="PTHR31635">
    <property type="entry name" value="REVERSE TRANSCRIPTASE DOMAIN-CONTAINING PROTEIN-RELATED"/>
    <property type="match status" value="1"/>
</dbReference>
<dbReference type="SUPFAM" id="SSF56672">
    <property type="entry name" value="DNA/RNA polymerases"/>
    <property type="match status" value="1"/>
</dbReference>
<organism evidence="8 9">
    <name type="scientific">Tanacetum coccineum</name>
    <dbReference type="NCBI Taxonomy" id="301880"/>
    <lineage>
        <taxon>Eukaryota</taxon>
        <taxon>Viridiplantae</taxon>
        <taxon>Streptophyta</taxon>
        <taxon>Embryophyta</taxon>
        <taxon>Tracheophyta</taxon>
        <taxon>Spermatophyta</taxon>
        <taxon>Magnoliopsida</taxon>
        <taxon>eudicotyledons</taxon>
        <taxon>Gunneridae</taxon>
        <taxon>Pentapetalae</taxon>
        <taxon>asterids</taxon>
        <taxon>campanulids</taxon>
        <taxon>Asterales</taxon>
        <taxon>Asteraceae</taxon>
        <taxon>Asteroideae</taxon>
        <taxon>Anthemideae</taxon>
        <taxon>Anthemidinae</taxon>
        <taxon>Tanacetum</taxon>
    </lineage>
</organism>
<dbReference type="GO" id="GO:0003964">
    <property type="term" value="F:RNA-directed DNA polymerase activity"/>
    <property type="evidence" value="ECO:0007669"/>
    <property type="project" value="UniProtKB-KW"/>
</dbReference>
<dbReference type="EMBL" id="BQNB010015482">
    <property type="protein sequence ID" value="GJT40520.1"/>
    <property type="molecule type" value="Genomic_DNA"/>
</dbReference>
<reference evidence="8" key="2">
    <citation type="submission" date="2022-01" db="EMBL/GenBank/DDBJ databases">
        <authorList>
            <person name="Yamashiro T."/>
            <person name="Shiraishi A."/>
            <person name="Satake H."/>
            <person name="Nakayama K."/>
        </authorList>
    </citation>
    <scope>NUCLEOTIDE SEQUENCE</scope>
</reference>
<comment type="similarity">
    <text evidence="5">Belongs to the class I-like SAM-binding methyltransferase superfamily. Cation-dependent O-methyltransferase family.</text>
</comment>
<evidence type="ECO:0000256" key="4">
    <source>
        <dbReference type="ARBA" id="ARBA00022733"/>
    </source>
</evidence>
<keyword evidence="1" id="KW-0489">Methyltransferase</keyword>